<dbReference type="EMBL" id="JAVRBK010000009">
    <property type="protein sequence ID" value="KAK5639631.1"/>
    <property type="molecule type" value="Genomic_DNA"/>
</dbReference>
<organism evidence="1 2">
    <name type="scientific">Pyrocoelia pectoralis</name>
    <dbReference type="NCBI Taxonomy" id="417401"/>
    <lineage>
        <taxon>Eukaryota</taxon>
        <taxon>Metazoa</taxon>
        <taxon>Ecdysozoa</taxon>
        <taxon>Arthropoda</taxon>
        <taxon>Hexapoda</taxon>
        <taxon>Insecta</taxon>
        <taxon>Pterygota</taxon>
        <taxon>Neoptera</taxon>
        <taxon>Endopterygota</taxon>
        <taxon>Coleoptera</taxon>
        <taxon>Polyphaga</taxon>
        <taxon>Elateriformia</taxon>
        <taxon>Elateroidea</taxon>
        <taxon>Lampyridae</taxon>
        <taxon>Lampyrinae</taxon>
        <taxon>Pyrocoelia</taxon>
    </lineage>
</organism>
<comment type="caution">
    <text evidence="1">The sequence shown here is derived from an EMBL/GenBank/DDBJ whole genome shotgun (WGS) entry which is preliminary data.</text>
</comment>
<reference evidence="1 2" key="1">
    <citation type="journal article" date="2024" name="Insects">
        <title>An Improved Chromosome-Level Genome Assembly of the Firefly Pyrocoelia pectoralis.</title>
        <authorList>
            <person name="Fu X."/>
            <person name="Meyer-Rochow V.B."/>
            <person name="Ballantyne L."/>
            <person name="Zhu X."/>
        </authorList>
    </citation>
    <scope>NUCLEOTIDE SEQUENCE [LARGE SCALE GENOMIC DNA]</scope>
    <source>
        <strain evidence="1">XCY_ONT2</strain>
    </source>
</reference>
<accession>A0AAN7V717</accession>
<protein>
    <submittedName>
        <fullName evidence="1">Uncharacterized protein</fullName>
    </submittedName>
</protein>
<dbReference type="AlphaFoldDB" id="A0AAN7V717"/>
<keyword evidence="2" id="KW-1185">Reference proteome</keyword>
<sequence>MPQYNNKQEDINFSVGFVEKLKRLRGKISKGKILAAPGAAVGKHNTKELKSSIGLLHMCYTNLLYSRNGSDKLMKKEGRGAYKEYAGADDEEVERGEREGVSVEVKEELNDELSEDGDVGGVDAWVNGDQQDEVIELGEEFAE</sequence>
<proteinExistence type="predicted"/>
<gene>
    <name evidence="1" type="ORF">RI129_012123</name>
</gene>
<evidence type="ECO:0000313" key="2">
    <source>
        <dbReference type="Proteomes" id="UP001329430"/>
    </source>
</evidence>
<name>A0AAN7V717_9COLE</name>
<evidence type="ECO:0000313" key="1">
    <source>
        <dbReference type="EMBL" id="KAK5639631.1"/>
    </source>
</evidence>
<dbReference type="Proteomes" id="UP001329430">
    <property type="component" value="Chromosome 9"/>
</dbReference>